<gene>
    <name evidence="6" type="ORF">SAMN05216282_10477</name>
</gene>
<keyword evidence="4 5" id="KW-0472">Membrane</keyword>
<name>A0A1G9AGL7_9MICO</name>
<keyword evidence="2 5" id="KW-0812">Transmembrane</keyword>
<dbReference type="Proteomes" id="UP000198701">
    <property type="component" value="Unassembled WGS sequence"/>
</dbReference>
<dbReference type="InterPro" id="IPR043504">
    <property type="entry name" value="Peptidase_S1_PA_chymotrypsin"/>
</dbReference>
<dbReference type="OrthoDB" id="9766361at2"/>
<dbReference type="AlphaFoldDB" id="A0A1G9AGL7"/>
<dbReference type="InterPro" id="IPR009003">
    <property type="entry name" value="Peptidase_S1_PA"/>
</dbReference>
<dbReference type="NCBIfam" id="NF033740">
    <property type="entry name" value="MarP_fam_protase"/>
    <property type="match status" value="1"/>
</dbReference>
<dbReference type="GO" id="GO:0009403">
    <property type="term" value="P:toxin biosynthetic process"/>
    <property type="evidence" value="ECO:0007669"/>
    <property type="project" value="InterPro"/>
</dbReference>
<dbReference type="Pfam" id="PF02674">
    <property type="entry name" value="Colicin_V"/>
    <property type="match status" value="1"/>
</dbReference>
<comment type="subcellular location">
    <subcellularLocation>
        <location evidence="1">Membrane</location>
        <topology evidence="1">Multi-pass membrane protein</topology>
    </subcellularLocation>
</comment>
<proteinExistence type="predicted"/>
<feature type="transmembrane region" description="Helical" evidence="5">
    <location>
        <begin position="64"/>
        <end position="84"/>
    </location>
</feature>
<evidence type="ECO:0000256" key="4">
    <source>
        <dbReference type="ARBA" id="ARBA00023136"/>
    </source>
</evidence>
<feature type="transmembrane region" description="Helical" evidence="5">
    <location>
        <begin position="105"/>
        <end position="131"/>
    </location>
</feature>
<dbReference type="GO" id="GO:0006508">
    <property type="term" value="P:proteolysis"/>
    <property type="evidence" value="ECO:0007669"/>
    <property type="project" value="InterPro"/>
</dbReference>
<feature type="transmembrane region" description="Helical" evidence="5">
    <location>
        <begin position="6"/>
        <end position="23"/>
    </location>
</feature>
<accession>A0A1G9AGL7</accession>
<protein>
    <submittedName>
        <fullName evidence="6">Trypsin-like peptidase domain-containing protein</fullName>
    </submittedName>
</protein>
<dbReference type="RefSeq" id="WP_092322236.1">
    <property type="nucleotide sequence ID" value="NZ_FNFU01000004.1"/>
</dbReference>
<evidence type="ECO:0000256" key="5">
    <source>
        <dbReference type="SAM" id="Phobius"/>
    </source>
</evidence>
<organism evidence="6 7">
    <name type="scientific">Cryobacterium psychrotolerans</name>
    <dbReference type="NCBI Taxonomy" id="386301"/>
    <lineage>
        <taxon>Bacteria</taxon>
        <taxon>Bacillati</taxon>
        <taxon>Actinomycetota</taxon>
        <taxon>Actinomycetes</taxon>
        <taxon>Micrococcales</taxon>
        <taxon>Microbacteriaceae</taxon>
        <taxon>Cryobacterium</taxon>
    </lineage>
</organism>
<keyword evidence="3 5" id="KW-1133">Transmembrane helix</keyword>
<dbReference type="SUPFAM" id="SSF50494">
    <property type="entry name" value="Trypsin-like serine proteases"/>
    <property type="match status" value="1"/>
</dbReference>
<dbReference type="GO" id="GO:0004252">
    <property type="term" value="F:serine-type endopeptidase activity"/>
    <property type="evidence" value="ECO:0007669"/>
    <property type="project" value="InterPro"/>
</dbReference>
<keyword evidence="7" id="KW-1185">Reference proteome</keyword>
<dbReference type="PANTHER" id="PTHR43019:SF23">
    <property type="entry name" value="PROTEASE DO-LIKE 5, CHLOROPLASTIC"/>
    <property type="match status" value="1"/>
</dbReference>
<dbReference type="GO" id="GO:0016020">
    <property type="term" value="C:membrane"/>
    <property type="evidence" value="ECO:0007669"/>
    <property type="project" value="UniProtKB-SubCell"/>
</dbReference>
<dbReference type="Gene3D" id="2.40.10.10">
    <property type="entry name" value="Trypsin-like serine proteases"/>
    <property type="match status" value="2"/>
</dbReference>
<dbReference type="InterPro" id="IPR033116">
    <property type="entry name" value="TRYPSIN_SER"/>
</dbReference>
<dbReference type="PROSITE" id="PS00135">
    <property type="entry name" value="TRYPSIN_SER"/>
    <property type="match status" value="1"/>
</dbReference>
<dbReference type="PANTHER" id="PTHR43019">
    <property type="entry name" value="SERINE ENDOPROTEASE DEGS"/>
    <property type="match status" value="1"/>
</dbReference>
<dbReference type="PRINTS" id="PR00834">
    <property type="entry name" value="PROTEASES2C"/>
</dbReference>
<evidence type="ECO:0000256" key="2">
    <source>
        <dbReference type="ARBA" id="ARBA00022692"/>
    </source>
</evidence>
<feature type="transmembrane region" description="Helical" evidence="5">
    <location>
        <begin position="30"/>
        <end position="52"/>
    </location>
</feature>
<dbReference type="Pfam" id="PF13365">
    <property type="entry name" value="Trypsin_2"/>
    <property type="match status" value="1"/>
</dbReference>
<evidence type="ECO:0000256" key="3">
    <source>
        <dbReference type="ARBA" id="ARBA00022989"/>
    </source>
</evidence>
<dbReference type="InterPro" id="IPR001940">
    <property type="entry name" value="Peptidase_S1C"/>
</dbReference>
<dbReference type="InterPro" id="IPR003825">
    <property type="entry name" value="Colicin-V_CvpA"/>
</dbReference>
<evidence type="ECO:0000256" key="1">
    <source>
        <dbReference type="ARBA" id="ARBA00004141"/>
    </source>
</evidence>
<evidence type="ECO:0000313" key="7">
    <source>
        <dbReference type="Proteomes" id="UP000198701"/>
    </source>
</evidence>
<dbReference type="STRING" id="386301.SAMN05216282_10477"/>
<evidence type="ECO:0000313" key="6">
    <source>
        <dbReference type="EMBL" id="SDK25700.1"/>
    </source>
</evidence>
<reference evidence="6 7" key="1">
    <citation type="submission" date="2016-10" db="EMBL/GenBank/DDBJ databases">
        <authorList>
            <person name="de Groot N.N."/>
        </authorList>
    </citation>
    <scope>NUCLEOTIDE SEQUENCE [LARGE SCALE GENOMIC DNA]</scope>
    <source>
        <strain evidence="6 7">CGMCC 1.5382</strain>
    </source>
</reference>
<sequence>MQDPILLDVLLVLVLVASLVNGYRSGLVRSLSGIAGIVAGGTVAFFLVPLIGPWIQAPEWRTPVTLGAALVLVLGGFTVGESIGHAIRRRAHRTRLRVVDRVLGAGVALVATALVISMLAFSIGALGVPFLSPAIASSGTVRTINELTPDPVERFLAQLRSSAVEDGLPRIVEAFTGPSPDIPTVDTGSPALVTAARSVLKITGNAYACGQNQSGSGFVVAAGRVVTNAHVVAGVSEPVVEVPGGGALPGRVVYFDPVDDLAVIAVSGLTAAPLQLTGNLAPGTEAVTDGYPLGGPFDSDPAEVLSVASVGVADIYGQNPSPRQVYTLASDVQQGESGGPLLSLGGEVAGVIFAKAEDTPNVGYALAMEELAPVAARAASLSSPVASGHCVND</sequence>
<dbReference type="InterPro" id="IPR047680">
    <property type="entry name" value="MarP-like"/>
</dbReference>
<dbReference type="EMBL" id="FNFU01000004">
    <property type="protein sequence ID" value="SDK25700.1"/>
    <property type="molecule type" value="Genomic_DNA"/>
</dbReference>